<protein>
    <recommendedName>
        <fullName evidence="4">Sulfotransferase family protein</fullName>
    </recommendedName>
</protein>
<name>A0A6L6XQK6_9ACTN</name>
<feature type="region of interest" description="Disordered" evidence="1">
    <location>
        <begin position="194"/>
        <end position="217"/>
    </location>
</feature>
<evidence type="ECO:0000256" key="1">
    <source>
        <dbReference type="SAM" id="MobiDB-lite"/>
    </source>
</evidence>
<dbReference type="RefSeq" id="WP_157342404.1">
    <property type="nucleotide sequence ID" value="NZ_WSEK01000004.1"/>
</dbReference>
<dbReference type="EMBL" id="WSEK01000004">
    <property type="protein sequence ID" value="MVQ49641.1"/>
    <property type="molecule type" value="Genomic_DNA"/>
</dbReference>
<dbReference type="AlphaFoldDB" id="A0A6L6XQK6"/>
<comment type="caution">
    <text evidence="2">The sequence shown here is derived from an EMBL/GenBank/DDBJ whole genome shotgun (WGS) entry which is preliminary data.</text>
</comment>
<evidence type="ECO:0008006" key="4">
    <source>
        <dbReference type="Google" id="ProtNLM"/>
    </source>
</evidence>
<accession>A0A6L6XQK6</accession>
<keyword evidence="3" id="KW-1185">Reference proteome</keyword>
<dbReference type="Proteomes" id="UP000473525">
    <property type="component" value="Unassembled WGS sequence"/>
</dbReference>
<evidence type="ECO:0000313" key="3">
    <source>
        <dbReference type="Proteomes" id="UP000473525"/>
    </source>
</evidence>
<gene>
    <name evidence="2" type="ORF">GON03_10655</name>
</gene>
<proteinExistence type="predicted"/>
<organism evidence="2 3">
    <name type="scientific">Nocardioides agri</name>
    <dbReference type="NCBI Taxonomy" id="2682843"/>
    <lineage>
        <taxon>Bacteria</taxon>
        <taxon>Bacillati</taxon>
        <taxon>Actinomycetota</taxon>
        <taxon>Actinomycetes</taxon>
        <taxon>Propionibacteriales</taxon>
        <taxon>Nocardioidaceae</taxon>
        <taxon>Nocardioides</taxon>
    </lineage>
</organism>
<sequence length="217" mass="23848">MGRRSVYLHLGLAGSGGGFLETALPEHASALAAQGVAHPVVAADEMFRAAVEIRRDHRTWGYARRDVEGTWAAICRRVHQARSTVVLSQELLTACTADQADLLLDTLAGTEVHAVVTARRPDVERHEFTELTDRWRRALGRRNHLHTLVVPPYAEPLGWIWTELGALVGFDAAGLPLGADTAVAAFELSGRREQQRAEAAHQEVSAAARRPRRLFAR</sequence>
<reference evidence="2 3" key="1">
    <citation type="submission" date="2019-12" db="EMBL/GenBank/DDBJ databases">
        <authorList>
            <person name="Huq M.A."/>
        </authorList>
    </citation>
    <scope>NUCLEOTIDE SEQUENCE [LARGE SCALE GENOMIC DNA]</scope>
    <source>
        <strain evidence="2 3">MAH-18</strain>
    </source>
</reference>
<evidence type="ECO:0000313" key="2">
    <source>
        <dbReference type="EMBL" id="MVQ49641.1"/>
    </source>
</evidence>